<proteinExistence type="predicted"/>
<dbReference type="EMBL" id="CM042049">
    <property type="protein sequence ID" value="KAI3747666.1"/>
    <property type="molecule type" value="Genomic_DNA"/>
</dbReference>
<sequence>MVVDFSATWCVPCKVLESFLRSLASKYEDVEFINIDVDELKAHTRRRDALLDAVELGLDSLFKAQAFCYFFCSHTTVA</sequence>
<accession>A0ACB9DMJ1</accession>
<gene>
    <name evidence="1" type="ORF">L6452_10238</name>
</gene>
<evidence type="ECO:0000313" key="1">
    <source>
        <dbReference type="EMBL" id="KAI3747666.1"/>
    </source>
</evidence>
<keyword evidence="2" id="KW-1185">Reference proteome</keyword>
<comment type="caution">
    <text evidence="1">The sequence shown here is derived from an EMBL/GenBank/DDBJ whole genome shotgun (WGS) entry which is preliminary data.</text>
</comment>
<reference evidence="2" key="1">
    <citation type="journal article" date="2022" name="Mol. Ecol. Resour.">
        <title>The genomes of chicory, endive, great burdock and yacon provide insights into Asteraceae palaeo-polyploidization history and plant inulin production.</title>
        <authorList>
            <person name="Fan W."/>
            <person name="Wang S."/>
            <person name="Wang H."/>
            <person name="Wang A."/>
            <person name="Jiang F."/>
            <person name="Liu H."/>
            <person name="Zhao H."/>
            <person name="Xu D."/>
            <person name="Zhang Y."/>
        </authorList>
    </citation>
    <scope>NUCLEOTIDE SEQUENCE [LARGE SCALE GENOMIC DNA]</scope>
    <source>
        <strain evidence="2">cv. Niubang</strain>
    </source>
</reference>
<dbReference type="Proteomes" id="UP001055879">
    <property type="component" value="Linkage Group LG03"/>
</dbReference>
<protein>
    <submittedName>
        <fullName evidence="1">Uncharacterized protein</fullName>
    </submittedName>
</protein>
<name>A0ACB9DMJ1_ARCLA</name>
<organism evidence="1 2">
    <name type="scientific">Arctium lappa</name>
    <name type="common">Greater burdock</name>
    <name type="synonym">Lappa major</name>
    <dbReference type="NCBI Taxonomy" id="4217"/>
    <lineage>
        <taxon>Eukaryota</taxon>
        <taxon>Viridiplantae</taxon>
        <taxon>Streptophyta</taxon>
        <taxon>Embryophyta</taxon>
        <taxon>Tracheophyta</taxon>
        <taxon>Spermatophyta</taxon>
        <taxon>Magnoliopsida</taxon>
        <taxon>eudicotyledons</taxon>
        <taxon>Gunneridae</taxon>
        <taxon>Pentapetalae</taxon>
        <taxon>asterids</taxon>
        <taxon>campanulids</taxon>
        <taxon>Asterales</taxon>
        <taxon>Asteraceae</taxon>
        <taxon>Carduoideae</taxon>
        <taxon>Cardueae</taxon>
        <taxon>Arctiinae</taxon>
        <taxon>Arctium</taxon>
    </lineage>
</organism>
<evidence type="ECO:0000313" key="2">
    <source>
        <dbReference type="Proteomes" id="UP001055879"/>
    </source>
</evidence>
<reference evidence="1 2" key="2">
    <citation type="journal article" date="2022" name="Mol. Ecol. Resour.">
        <title>The genomes of chicory, endive, great burdock and yacon provide insights into Asteraceae paleo-polyploidization history and plant inulin production.</title>
        <authorList>
            <person name="Fan W."/>
            <person name="Wang S."/>
            <person name="Wang H."/>
            <person name="Wang A."/>
            <person name="Jiang F."/>
            <person name="Liu H."/>
            <person name="Zhao H."/>
            <person name="Xu D."/>
            <person name="Zhang Y."/>
        </authorList>
    </citation>
    <scope>NUCLEOTIDE SEQUENCE [LARGE SCALE GENOMIC DNA]</scope>
    <source>
        <strain evidence="2">cv. Niubang</strain>
    </source>
</reference>